<feature type="domain" description="RNase H type-1" evidence="1">
    <location>
        <begin position="16"/>
        <end position="71"/>
    </location>
</feature>
<protein>
    <submittedName>
        <fullName evidence="2">Ribonuclease H protein</fullName>
    </submittedName>
</protein>
<dbReference type="Pfam" id="PF13456">
    <property type="entry name" value="RVT_3"/>
    <property type="match status" value="1"/>
</dbReference>
<evidence type="ECO:0000259" key="1">
    <source>
        <dbReference type="Pfam" id="PF13456"/>
    </source>
</evidence>
<comment type="caution">
    <text evidence="2">The sequence shown here is derived from an EMBL/GenBank/DDBJ whole genome shotgun (WGS) entry which is preliminary data.</text>
</comment>
<accession>A0A5N5GM30</accession>
<dbReference type="GO" id="GO:0004523">
    <property type="term" value="F:RNA-DNA hybrid ribonuclease activity"/>
    <property type="evidence" value="ECO:0007669"/>
    <property type="project" value="InterPro"/>
</dbReference>
<reference evidence="3" key="2">
    <citation type="submission" date="2019-10" db="EMBL/GenBank/DDBJ databases">
        <title>A de novo genome assembly of a pear dwarfing rootstock.</title>
        <authorList>
            <person name="Wang F."/>
            <person name="Wang J."/>
            <person name="Li S."/>
            <person name="Zhang Y."/>
            <person name="Fang M."/>
            <person name="Ma L."/>
            <person name="Zhao Y."/>
            <person name="Jiang S."/>
        </authorList>
    </citation>
    <scope>NUCLEOTIDE SEQUENCE [LARGE SCALE GENOMIC DNA]</scope>
</reference>
<dbReference type="EMBL" id="SMOL01000402">
    <property type="protein sequence ID" value="KAB2614931.1"/>
    <property type="molecule type" value="Genomic_DNA"/>
</dbReference>
<organism evidence="2 3">
    <name type="scientific">Pyrus ussuriensis x Pyrus communis</name>
    <dbReference type="NCBI Taxonomy" id="2448454"/>
    <lineage>
        <taxon>Eukaryota</taxon>
        <taxon>Viridiplantae</taxon>
        <taxon>Streptophyta</taxon>
        <taxon>Embryophyta</taxon>
        <taxon>Tracheophyta</taxon>
        <taxon>Spermatophyta</taxon>
        <taxon>Magnoliopsida</taxon>
        <taxon>eudicotyledons</taxon>
        <taxon>Gunneridae</taxon>
        <taxon>Pentapetalae</taxon>
        <taxon>rosids</taxon>
        <taxon>fabids</taxon>
        <taxon>Rosales</taxon>
        <taxon>Rosaceae</taxon>
        <taxon>Amygdaloideae</taxon>
        <taxon>Maleae</taxon>
        <taxon>Pyrus</taxon>
    </lineage>
</organism>
<keyword evidence="3" id="KW-1185">Reference proteome</keyword>
<name>A0A5N5GM30_9ROSA</name>
<gene>
    <name evidence="2" type="ORF">D8674_021519</name>
</gene>
<evidence type="ECO:0000313" key="3">
    <source>
        <dbReference type="Proteomes" id="UP000327157"/>
    </source>
</evidence>
<dbReference type="Proteomes" id="UP000327157">
    <property type="component" value="Chromosome 3"/>
</dbReference>
<proteinExistence type="predicted"/>
<reference evidence="2 3" key="1">
    <citation type="submission" date="2019-09" db="EMBL/GenBank/DDBJ databases">
        <authorList>
            <person name="Ou C."/>
        </authorList>
    </citation>
    <scope>NUCLEOTIDE SEQUENCE [LARGE SCALE GENOMIC DNA]</scope>
    <source>
        <strain evidence="2">S2</strain>
        <tissue evidence="2">Leaf</tissue>
    </source>
</reference>
<dbReference type="InterPro" id="IPR002156">
    <property type="entry name" value="RNaseH_domain"/>
</dbReference>
<dbReference type="AlphaFoldDB" id="A0A5N5GM30"/>
<dbReference type="GO" id="GO:0003676">
    <property type="term" value="F:nucleic acid binding"/>
    <property type="evidence" value="ECO:0007669"/>
    <property type="project" value="InterPro"/>
</dbReference>
<evidence type="ECO:0000313" key="2">
    <source>
        <dbReference type="EMBL" id="KAB2614931.1"/>
    </source>
</evidence>
<sequence>MLSYKLVWRSVWRKEGIGSALHAELVAVLEGLRLARRLEARHVLVESGSTPSLAVINNHSKDLSEFNLVCWRKMLGNPETCKSSSEHDLA</sequence>
<reference evidence="2 3" key="3">
    <citation type="submission" date="2019-11" db="EMBL/GenBank/DDBJ databases">
        <title>A de novo genome assembly of a pear dwarfing rootstock.</title>
        <authorList>
            <person name="Wang F."/>
            <person name="Wang J."/>
            <person name="Li S."/>
            <person name="Zhang Y."/>
            <person name="Fang M."/>
            <person name="Ma L."/>
            <person name="Zhao Y."/>
            <person name="Jiang S."/>
        </authorList>
    </citation>
    <scope>NUCLEOTIDE SEQUENCE [LARGE SCALE GENOMIC DNA]</scope>
    <source>
        <strain evidence="2">S2</strain>
        <tissue evidence="2">Leaf</tissue>
    </source>
</reference>